<feature type="transmembrane region" description="Helical" evidence="1">
    <location>
        <begin position="264"/>
        <end position="285"/>
    </location>
</feature>
<keyword evidence="1" id="KW-1133">Transmembrane helix</keyword>
<feature type="transmembrane region" description="Helical" evidence="1">
    <location>
        <begin position="76"/>
        <end position="103"/>
    </location>
</feature>
<evidence type="ECO:0000256" key="1">
    <source>
        <dbReference type="SAM" id="Phobius"/>
    </source>
</evidence>
<sequence>MTAAASLGRVAQRWFARWPAQLAWFLAFALLTRFTMLGDPNYQDDEALFFLIGQGWVDGAWPYADMWDRKGPGLFLLFAGFAAISDSVLSYQIGALAFAALTAFTVNRIAFLFTGRLGAMLAGTLYLAQIPLFMGGGGQAAVFFNLPIAVAAWLVLSAPHRALPSRGMLAAMLLAGVAATFKQTCLFDGIFLGSLLLWRHWRAGASVPQLARNVAQYAFLGALPILLFFGAFGLAGHLAELWHALVWSNLDKSYNPANNITERVVPLVLIISPVIPLVAATLALGPEHDGKRPLRGVLALWLLVVLASLIAVPNFIDHYMLPVVLVTSICAAPALQKEPVGPLWGFAAILGSLLFGPAFQANMREQSRSAMAQVNAEIAAQAPQPRLFVFQGPVALYAGPVERPPSPLIFPLHLYYAPERDTSYLPTAGEVRRILAWRPHVVVTFPEQPDLADPELSAMVMSYVEAHCSDWGTRDLPDRYGVKSYRLWGDCAAD</sequence>
<proteinExistence type="predicted"/>
<evidence type="ECO:0000313" key="3">
    <source>
        <dbReference type="Proteomes" id="UP000309389"/>
    </source>
</evidence>
<feature type="transmembrane region" description="Helical" evidence="1">
    <location>
        <begin position="343"/>
        <end position="361"/>
    </location>
</feature>
<feature type="transmembrane region" description="Helical" evidence="1">
    <location>
        <begin position="297"/>
        <end position="316"/>
    </location>
</feature>
<reference evidence="2 3" key="1">
    <citation type="submission" date="2019-04" db="EMBL/GenBank/DDBJ databases">
        <title>Altererythrobacter aquimixticola sp. nov., isolated from sediment of junction between the ocean and a freshwater spring.</title>
        <authorList>
            <person name="Yoon J.-H."/>
        </authorList>
    </citation>
    <scope>NUCLEOTIDE SEQUENCE [LARGE SCALE GENOMIC DNA]</scope>
    <source>
        <strain evidence="2 3">SSKS-13</strain>
    </source>
</reference>
<accession>A0A4T3F3P6</accession>
<dbReference type="RefSeq" id="WP_136692632.1">
    <property type="nucleotide sequence ID" value="NZ_SSHH01000001.1"/>
</dbReference>
<dbReference type="Proteomes" id="UP000309389">
    <property type="component" value="Unassembled WGS sequence"/>
</dbReference>
<evidence type="ECO:0000313" key="2">
    <source>
        <dbReference type="EMBL" id="TIX51843.1"/>
    </source>
</evidence>
<feature type="transmembrane region" description="Helical" evidence="1">
    <location>
        <begin position="219"/>
        <end position="244"/>
    </location>
</feature>
<dbReference type="AlphaFoldDB" id="A0A4T3F3P6"/>
<dbReference type="EMBL" id="SSHH01000001">
    <property type="protein sequence ID" value="TIX51843.1"/>
    <property type="molecule type" value="Genomic_DNA"/>
</dbReference>
<gene>
    <name evidence="2" type="ORF">E5222_05210</name>
</gene>
<keyword evidence="3" id="KW-1185">Reference proteome</keyword>
<feature type="transmembrane region" description="Helical" evidence="1">
    <location>
        <begin position="168"/>
        <end position="198"/>
    </location>
</feature>
<comment type="caution">
    <text evidence="2">The sequence shown here is derived from an EMBL/GenBank/DDBJ whole genome shotgun (WGS) entry which is preliminary data.</text>
</comment>
<protein>
    <recommendedName>
        <fullName evidence="4">Glycosyltransferase RgtA/B/C/D-like domain-containing protein</fullName>
    </recommendedName>
</protein>
<feature type="transmembrane region" description="Helical" evidence="1">
    <location>
        <begin position="140"/>
        <end position="156"/>
    </location>
</feature>
<dbReference type="OrthoDB" id="345761at2"/>
<organism evidence="2 3">
    <name type="scientific">Alteraurantiacibacter aquimixticola</name>
    <dbReference type="NCBI Taxonomy" id="2489173"/>
    <lineage>
        <taxon>Bacteria</taxon>
        <taxon>Pseudomonadati</taxon>
        <taxon>Pseudomonadota</taxon>
        <taxon>Alphaproteobacteria</taxon>
        <taxon>Sphingomonadales</taxon>
        <taxon>Erythrobacteraceae</taxon>
        <taxon>Alteraurantiacibacter</taxon>
    </lineage>
</organism>
<name>A0A4T3F3P6_9SPHN</name>
<keyword evidence="1" id="KW-0812">Transmembrane</keyword>
<keyword evidence="1" id="KW-0472">Membrane</keyword>
<evidence type="ECO:0008006" key="4">
    <source>
        <dbReference type="Google" id="ProtNLM"/>
    </source>
</evidence>